<comment type="similarity">
    <text evidence="1">Belongs to the class-I aminoacyl-tRNA synthetase family.</text>
</comment>
<accession>A0A645EUF6</accession>
<evidence type="ECO:0000256" key="3">
    <source>
        <dbReference type="ARBA" id="ARBA00022741"/>
    </source>
</evidence>
<evidence type="ECO:0000256" key="6">
    <source>
        <dbReference type="ARBA" id="ARBA00023146"/>
    </source>
</evidence>
<proteinExistence type="inferred from homology"/>
<keyword evidence="5" id="KW-0648">Protein biosynthesis</keyword>
<evidence type="ECO:0000256" key="1">
    <source>
        <dbReference type="ARBA" id="ARBA00005594"/>
    </source>
</evidence>
<dbReference type="InterPro" id="IPR004493">
    <property type="entry name" value="Leu-tRNA-synth_Ia_arc/euk"/>
</dbReference>
<dbReference type="Gene3D" id="3.30.2320.20">
    <property type="entry name" value="Class I aminoacyl-tRNA synthetases (RS)"/>
    <property type="match status" value="1"/>
</dbReference>
<dbReference type="GO" id="GO:0005524">
    <property type="term" value="F:ATP binding"/>
    <property type="evidence" value="ECO:0007669"/>
    <property type="project" value="UniProtKB-KW"/>
</dbReference>
<dbReference type="Gene3D" id="1.10.10.720">
    <property type="entry name" value="leucyl-tRNA synthetase"/>
    <property type="match status" value="1"/>
</dbReference>
<evidence type="ECO:0000259" key="7">
    <source>
        <dbReference type="Pfam" id="PF08264"/>
    </source>
</evidence>
<keyword evidence="3" id="KW-0547">Nucleotide-binding</keyword>
<name>A0A645EUF6_9ZZZZ</name>
<protein>
    <recommendedName>
        <fullName evidence="7">Methionyl/Valyl/Leucyl/Isoleucyl-tRNA synthetase anticodon-binding domain-containing protein</fullName>
    </recommendedName>
</protein>
<organism evidence="8">
    <name type="scientific">bioreactor metagenome</name>
    <dbReference type="NCBI Taxonomy" id="1076179"/>
    <lineage>
        <taxon>unclassified sequences</taxon>
        <taxon>metagenomes</taxon>
        <taxon>ecological metagenomes</taxon>
    </lineage>
</organism>
<evidence type="ECO:0000256" key="4">
    <source>
        <dbReference type="ARBA" id="ARBA00022840"/>
    </source>
</evidence>
<sequence>MTPFTPHLCEEIWEAMGHEDPISLAQYPLYNEDLIDDGAELAEEAIKSTLNDIEEIIRVTKMTPGKVYLYTAPAWKNEAIRCACELQVEAPLEVGNLIKALMAKPDLKRFGKDIPKFVQKIVPEFKSGGAKRYETFAYLGIDELDLLKESASFLEKEIVCPIEIQSADSPEYDPQKKSRFAEPLRPAIYIEEKKEE</sequence>
<dbReference type="Pfam" id="PF08264">
    <property type="entry name" value="Anticodon_1"/>
    <property type="match status" value="1"/>
</dbReference>
<reference evidence="8" key="1">
    <citation type="submission" date="2019-08" db="EMBL/GenBank/DDBJ databases">
        <authorList>
            <person name="Kucharzyk K."/>
            <person name="Murdoch R.W."/>
            <person name="Higgins S."/>
            <person name="Loffler F."/>
        </authorList>
    </citation>
    <scope>NUCLEOTIDE SEQUENCE</scope>
</reference>
<dbReference type="GO" id="GO:0004823">
    <property type="term" value="F:leucine-tRNA ligase activity"/>
    <property type="evidence" value="ECO:0007669"/>
    <property type="project" value="InterPro"/>
</dbReference>
<dbReference type="Gene3D" id="1.10.730.10">
    <property type="entry name" value="Isoleucyl-tRNA Synthetase, Domain 1"/>
    <property type="match status" value="1"/>
</dbReference>
<keyword evidence="6" id="KW-0030">Aminoacyl-tRNA synthetase</keyword>
<comment type="caution">
    <text evidence="8">The sequence shown here is derived from an EMBL/GenBank/DDBJ whole genome shotgun (WGS) entry which is preliminary data.</text>
</comment>
<dbReference type="EMBL" id="VSSQ01050992">
    <property type="protein sequence ID" value="MPN05080.1"/>
    <property type="molecule type" value="Genomic_DNA"/>
</dbReference>
<dbReference type="InterPro" id="IPR013155">
    <property type="entry name" value="M/V/L/I-tRNA-synth_anticd-bd"/>
</dbReference>
<evidence type="ECO:0000313" key="8">
    <source>
        <dbReference type="EMBL" id="MPN05080.1"/>
    </source>
</evidence>
<dbReference type="PANTHER" id="PTHR45794:SF1">
    <property type="entry name" value="LEUCINE--TRNA LIGASE, CYTOPLASMIC"/>
    <property type="match status" value="1"/>
</dbReference>
<dbReference type="GO" id="GO:0006429">
    <property type="term" value="P:leucyl-tRNA aminoacylation"/>
    <property type="evidence" value="ECO:0007669"/>
    <property type="project" value="InterPro"/>
</dbReference>
<gene>
    <name evidence="8" type="ORF">SDC9_152330</name>
</gene>
<evidence type="ECO:0000256" key="2">
    <source>
        <dbReference type="ARBA" id="ARBA00022598"/>
    </source>
</evidence>
<keyword evidence="2" id="KW-0436">Ligase</keyword>
<dbReference type="PANTHER" id="PTHR45794">
    <property type="entry name" value="LEUCYL-TRNA SYNTHETASE"/>
    <property type="match status" value="1"/>
</dbReference>
<keyword evidence="4" id="KW-0067">ATP-binding</keyword>
<dbReference type="InterPro" id="IPR009080">
    <property type="entry name" value="tRNAsynth_Ia_anticodon-bd"/>
</dbReference>
<dbReference type="AlphaFoldDB" id="A0A645EUF6"/>
<dbReference type="SUPFAM" id="SSF47323">
    <property type="entry name" value="Anticodon-binding domain of a subclass of class I aminoacyl-tRNA synthetases"/>
    <property type="match status" value="1"/>
</dbReference>
<evidence type="ECO:0000256" key="5">
    <source>
        <dbReference type="ARBA" id="ARBA00022917"/>
    </source>
</evidence>
<feature type="domain" description="Methionyl/Valyl/Leucyl/Isoleucyl-tRNA synthetase anticodon-binding" evidence="7">
    <location>
        <begin position="1"/>
        <end position="64"/>
    </location>
</feature>